<dbReference type="InterPro" id="IPR037923">
    <property type="entry name" value="HTH-like"/>
</dbReference>
<name>A0A1L8QN24_9ENTE</name>
<dbReference type="GO" id="GO:0043565">
    <property type="term" value="F:sequence-specific DNA binding"/>
    <property type="evidence" value="ECO:0007669"/>
    <property type="project" value="InterPro"/>
</dbReference>
<dbReference type="InterPro" id="IPR014710">
    <property type="entry name" value="RmlC-like_jellyroll"/>
</dbReference>
<accession>A0A1L8QN24</accession>
<keyword evidence="6" id="KW-1185">Reference proteome</keyword>
<dbReference type="Gene3D" id="1.10.10.60">
    <property type="entry name" value="Homeodomain-like"/>
    <property type="match status" value="2"/>
</dbReference>
<dbReference type="SMART" id="SM00342">
    <property type="entry name" value="HTH_ARAC"/>
    <property type="match status" value="1"/>
</dbReference>
<proteinExistence type="predicted"/>
<keyword evidence="3" id="KW-0804">Transcription</keyword>
<gene>
    <name evidence="5" type="ORF">RU93_GL001333</name>
</gene>
<keyword evidence="1" id="KW-0805">Transcription regulation</keyword>
<dbReference type="GO" id="GO:0003700">
    <property type="term" value="F:DNA-binding transcription factor activity"/>
    <property type="evidence" value="ECO:0007669"/>
    <property type="project" value="InterPro"/>
</dbReference>
<dbReference type="PANTHER" id="PTHR43280:SF2">
    <property type="entry name" value="HTH-TYPE TRANSCRIPTIONAL REGULATOR EXSA"/>
    <property type="match status" value="1"/>
</dbReference>
<dbReference type="PROSITE" id="PS00041">
    <property type="entry name" value="HTH_ARAC_FAMILY_1"/>
    <property type="match status" value="1"/>
</dbReference>
<dbReference type="Proteomes" id="UP000182149">
    <property type="component" value="Unassembled WGS sequence"/>
</dbReference>
<organism evidence="5 6">
    <name type="scientific">Enterococcus aquimarinus</name>
    <dbReference type="NCBI Taxonomy" id="328396"/>
    <lineage>
        <taxon>Bacteria</taxon>
        <taxon>Bacillati</taxon>
        <taxon>Bacillota</taxon>
        <taxon>Bacilli</taxon>
        <taxon>Lactobacillales</taxon>
        <taxon>Enterococcaceae</taxon>
        <taxon>Enterococcus</taxon>
    </lineage>
</organism>
<dbReference type="Gene3D" id="2.60.120.10">
    <property type="entry name" value="Jelly Rolls"/>
    <property type="match status" value="1"/>
</dbReference>
<dbReference type="Pfam" id="PF12833">
    <property type="entry name" value="HTH_18"/>
    <property type="match status" value="1"/>
</dbReference>
<dbReference type="STRING" id="328396.RU93_GL001333"/>
<evidence type="ECO:0000313" key="6">
    <source>
        <dbReference type="Proteomes" id="UP000182149"/>
    </source>
</evidence>
<evidence type="ECO:0000256" key="1">
    <source>
        <dbReference type="ARBA" id="ARBA00023015"/>
    </source>
</evidence>
<dbReference type="PROSITE" id="PS01124">
    <property type="entry name" value="HTH_ARAC_FAMILY_2"/>
    <property type="match status" value="1"/>
</dbReference>
<evidence type="ECO:0000256" key="3">
    <source>
        <dbReference type="ARBA" id="ARBA00023163"/>
    </source>
</evidence>
<dbReference type="Pfam" id="PF02311">
    <property type="entry name" value="AraC_binding"/>
    <property type="match status" value="1"/>
</dbReference>
<dbReference type="InterPro" id="IPR018060">
    <property type="entry name" value="HTH_AraC"/>
</dbReference>
<dbReference type="InterPro" id="IPR009057">
    <property type="entry name" value="Homeodomain-like_sf"/>
</dbReference>
<dbReference type="PRINTS" id="PR00032">
    <property type="entry name" value="HTHARAC"/>
</dbReference>
<dbReference type="SUPFAM" id="SSF51215">
    <property type="entry name" value="Regulatory protein AraC"/>
    <property type="match status" value="1"/>
</dbReference>
<keyword evidence="2" id="KW-0238">DNA-binding</keyword>
<comment type="caution">
    <text evidence="5">The sequence shown here is derived from an EMBL/GenBank/DDBJ whole genome shotgun (WGS) entry which is preliminary data.</text>
</comment>
<reference evidence="5 6" key="1">
    <citation type="submission" date="2014-12" db="EMBL/GenBank/DDBJ databases">
        <title>Draft genome sequences of 29 type strains of Enterococci.</title>
        <authorList>
            <person name="Zhong Z."/>
            <person name="Sun Z."/>
            <person name="Liu W."/>
            <person name="Zhang W."/>
            <person name="Zhang H."/>
        </authorList>
    </citation>
    <scope>NUCLEOTIDE SEQUENCE [LARGE SCALE GENOMIC DNA]</scope>
    <source>
        <strain evidence="5 6">DSM 17690</strain>
    </source>
</reference>
<evidence type="ECO:0000313" key="5">
    <source>
        <dbReference type="EMBL" id="OJG08889.1"/>
    </source>
</evidence>
<dbReference type="InterPro" id="IPR020449">
    <property type="entry name" value="Tscrpt_reg_AraC-type_HTH"/>
</dbReference>
<feature type="domain" description="HTH araC/xylS-type" evidence="4">
    <location>
        <begin position="181"/>
        <end position="279"/>
    </location>
</feature>
<sequence>MKDIVISGQMKGVSVDRATRTAEYNMIKHWHPECEIQYFFQGKRHFFVDQQHYAVKSGSLVLIDSNQVHNTYSDKELFHDRLVIHFEKQVFENATNSLGIDLDEFLQEHRGLIQIPQGDRALVESFLIALAEELEQKQVLYQTIVKLKFAELITYLIRLKISGAMHALPTASEIEMNDLVSEVGHYIRENYATVGSLDDIAKTFYLDKCYLSRIFKRSTGYTITEFTNIQRIQQAQRLLEDSRLPVAEVSHQIGYENVTYFNRVFKKYVETSPLQYRKKQIAYQKSLREKNNH</sequence>
<dbReference type="InterPro" id="IPR003313">
    <property type="entry name" value="AraC-bd"/>
</dbReference>
<dbReference type="PANTHER" id="PTHR43280">
    <property type="entry name" value="ARAC-FAMILY TRANSCRIPTIONAL REGULATOR"/>
    <property type="match status" value="1"/>
</dbReference>
<dbReference type="OrthoDB" id="9799319at2"/>
<evidence type="ECO:0000256" key="2">
    <source>
        <dbReference type="ARBA" id="ARBA00023125"/>
    </source>
</evidence>
<dbReference type="InterPro" id="IPR018062">
    <property type="entry name" value="HTH_AraC-typ_CS"/>
</dbReference>
<dbReference type="SUPFAM" id="SSF46689">
    <property type="entry name" value="Homeodomain-like"/>
    <property type="match status" value="2"/>
</dbReference>
<dbReference type="AlphaFoldDB" id="A0A1L8QN24"/>
<evidence type="ECO:0000259" key="4">
    <source>
        <dbReference type="PROSITE" id="PS01124"/>
    </source>
</evidence>
<dbReference type="RefSeq" id="WP_071875767.1">
    <property type="nucleotide sequence ID" value="NZ_JBHSHF010000001.1"/>
</dbReference>
<dbReference type="EMBL" id="JXKD01000026">
    <property type="protein sequence ID" value="OJG08889.1"/>
    <property type="molecule type" value="Genomic_DNA"/>
</dbReference>
<protein>
    <recommendedName>
        <fullName evidence="4">HTH araC/xylS-type domain-containing protein</fullName>
    </recommendedName>
</protein>